<dbReference type="SMART" id="SM00717">
    <property type="entry name" value="SANT"/>
    <property type="match status" value="1"/>
</dbReference>
<dbReference type="PROSITE" id="PS50934">
    <property type="entry name" value="SWIRM"/>
    <property type="match status" value="1"/>
</dbReference>
<dbReference type="GO" id="GO:0010468">
    <property type="term" value="P:regulation of gene expression"/>
    <property type="evidence" value="ECO:0007669"/>
    <property type="project" value="UniProtKB-ARBA"/>
</dbReference>
<dbReference type="InterPro" id="IPR032451">
    <property type="entry name" value="SMARCC_C"/>
</dbReference>
<dbReference type="InterPro" id="IPR009057">
    <property type="entry name" value="Homeodomain-like_sf"/>
</dbReference>
<dbReference type="EMBL" id="LT554510">
    <property type="protein sequence ID" value="SAM06191.1"/>
    <property type="molecule type" value="Genomic_DNA"/>
</dbReference>
<accession>A0A163K8R6</accession>
<evidence type="ECO:0000259" key="7">
    <source>
        <dbReference type="PROSITE" id="PS50934"/>
    </source>
</evidence>
<dbReference type="InterPro" id="IPR049898">
    <property type="entry name" value="MARR_BRCT_CHROMO"/>
</dbReference>
<evidence type="ECO:0000256" key="1">
    <source>
        <dbReference type="ARBA" id="ARBA00023015"/>
    </source>
</evidence>
<feature type="domain" description="Chromo" evidence="9">
    <location>
        <begin position="1"/>
        <end position="300"/>
    </location>
</feature>
<dbReference type="GO" id="GO:0003677">
    <property type="term" value="F:DNA binding"/>
    <property type="evidence" value="ECO:0007669"/>
    <property type="project" value="UniProtKB-KW"/>
</dbReference>
<dbReference type="PANTHER" id="PTHR12802:SF41">
    <property type="entry name" value="BRAHMA ASSOCIATED PROTEIN 155 KDA"/>
    <property type="match status" value="1"/>
</dbReference>
<dbReference type="Proteomes" id="UP000078561">
    <property type="component" value="Unassembled WGS sequence"/>
</dbReference>
<dbReference type="InterPro" id="IPR017884">
    <property type="entry name" value="SANT_dom"/>
</dbReference>
<dbReference type="InterPro" id="IPR036388">
    <property type="entry name" value="WH-like_DNA-bd_sf"/>
</dbReference>
<dbReference type="STRING" id="4829.A0A163K8R6"/>
<feature type="domain" description="Myb-like" evidence="6">
    <location>
        <begin position="669"/>
        <end position="711"/>
    </location>
</feature>
<evidence type="ECO:0000259" key="6">
    <source>
        <dbReference type="PROSITE" id="PS50090"/>
    </source>
</evidence>
<evidence type="ECO:0008006" key="12">
    <source>
        <dbReference type="Google" id="ProtNLM"/>
    </source>
</evidence>
<dbReference type="PROSITE" id="PS52032">
    <property type="entry name" value="MARR_BRCT_CHROMO"/>
    <property type="match status" value="1"/>
</dbReference>
<evidence type="ECO:0000256" key="2">
    <source>
        <dbReference type="ARBA" id="ARBA00023125"/>
    </source>
</evidence>
<feature type="region of interest" description="Disordered" evidence="5">
    <location>
        <begin position="292"/>
        <end position="344"/>
    </location>
</feature>
<keyword evidence="4" id="KW-0539">Nucleus</keyword>
<evidence type="ECO:0000313" key="10">
    <source>
        <dbReference type="EMBL" id="SAM06191.1"/>
    </source>
</evidence>
<dbReference type="OrthoDB" id="118550at2759"/>
<feature type="domain" description="SANT" evidence="8">
    <location>
        <begin position="664"/>
        <end position="715"/>
    </location>
</feature>
<dbReference type="PROSITE" id="PS50090">
    <property type="entry name" value="MYB_LIKE"/>
    <property type="match status" value="1"/>
</dbReference>
<evidence type="ECO:0000259" key="9">
    <source>
        <dbReference type="PROSITE" id="PS52032"/>
    </source>
</evidence>
<evidence type="ECO:0000313" key="11">
    <source>
        <dbReference type="Proteomes" id="UP000078561"/>
    </source>
</evidence>
<dbReference type="Pfam" id="PF00249">
    <property type="entry name" value="Myb_DNA-binding"/>
    <property type="match status" value="1"/>
</dbReference>
<evidence type="ECO:0000256" key="4">
    <source>
        <dbReference type="ARBA" id="ARBA00023242"/>
    </source>
</evidence>
<dbReference type="Pfam" id="PF16495">
    <property type="entry name" value="SWIRM-assoc_1"/>
    <property type="match status" value="1"/>
</dbReference>
<dbReference type="InParanoid" id="A0A163K8R6"/>
<dbReference type="PROSITE" id="PS51293">
    <property type="entry name" value="SANT"/>
    <property type="match status" value="1"/>
</dbReference>
<keyword evidence="3" id="KW-0804">Transcription</keyword>
<dbReference type="PANTHER" id="PTHR12802">
    <property type="entry name" value="SWI/SNF COMPLEX-RELATED"/>
    <property type="match status" value="1"/>
</dbReference>
<sequence length="878" mass="100750">MTSRNPKGTVLDQRHYESSDVISQFEPLRDQLLADLRSHDPSADITLTSQDLSVFLWQLQRFQQDHLGVLGNHSDGTIPLRIPAKLFKLDPAHTKKKKTAKKTKKHHDLDDTHPIYTILLAAYRYRLDHHWQQWDFTNKDTTMQLIHHVRTALLEHGFLTPPRIAFGPSVPLASKKALTPLVRRVGGTVVSTDPSHILHGPMHSYEDMEEDWFRTLEKQDNKVLVHWWYYPDSYDSWLTQTAQFADPEDAPEHTGHWNLTCRWLQDAIKFNELMNEEDYEDVDPDYLNTMPQQQQEEAEEEDLEEDDEDDDDDDEEDDDDDEMDTPSVASNHTQPSAAAPTPAVRLSIKRKASDSYADLQSTYDDDGGDPVHSMELPVLDPFAQPLVRVRDVEVEQPLLGSRQRKNEFEPYMNGDISNISQYTPQNMQLFPADPTETTDDLSSLCYAGPQDYASMFVPDWFNVDKINPVEKLALPEFFKEDHGNLYTKYRNYMVKTYQANPASYLTVAACKDAFPDADLVALVRLHSFLELYHVINGQTDPRHRVYQSVIDGEPEAYADLHPDRRPSPPEKIDIQYLRKLMYDPVKSRKTCTHWDIKADETNTVDGTKVHRCQHCHVDCTALRYQCVKWLSLSLCVDCFVQGRFTSVYSSSDFLRVDETVVDQDIDEEWTDEETLLLLEGVDRYDDDWLMVSEHVGSRTKEQCITQFLQMPITDDLLTAKLSNKEMDELPFGNTTNPIMTLVAYLSAHINPGVASAAAKAALKELMAPPQDDDDDDDESSVFTKKATQQATLAALRAAAIQALKLSHYEDQEIQHWTRLAVKTVTDKLAMKIQQYEDFDRILEADNQEMENQLGMLQTTLDGLRKQHFEVRPATEPHT</sequence>
<keyword evidence="11" id="KW-1185">Reference proteome</keyword>
<evidence type="ECO:0000259" key="8">
    <source>
        <dbReference type="PROSITE" id="PS51293"/>
    </source>
</evidence>
<evidence type="ECO:0000256" key="3">
    <source>
        <dbReference type="ARBA" id="ARBA00023163"/>
    </source>
</evidence>
<organism evidence="10">
    <name type="scientific">Absidia glauca</name>
    <name type="common">Pin mould</name>
    <dbReference type="NCBI Taxonomy" id="4829"/>
    <lineage>
        <taxon>Eukaryota</taxon>
        <taxon>Fungi</taxon>
        <taxon>Fungi incertae sedis</taxon>
        <taxon>Mucoromycota</taxon>
        <taxon>Mucoromycotina</taxon>
        <taxon>Mucoromycetes</taxon>
        <taxon>Mucorales</taxon>
        <taxon>Cunninghamellaceae</taxon>
        <taxon>Absidia</taxon>
    </lineage>
</organism>
<feature type="domain" description="SWIRM" evidence="7">
    <location>
        <begin position="452"/>
        <end position="546"/>
    </location>
</feature>
<proteinExistence type="predicted"/>
<protein>
    <recommendedName>
        <fullName evidence="12">SWIRM domain-containing protein</fullName>
    </recommendedName>
</protein>
<feature type="compositionally biased region" description="Acidic residues" evidence="5">
    <location>
        <begin position="296"/>
        <end position="324"/>
    </location>
</feature>
<dbReference type="Pfam" id="PF04433">
    <property type="entry name" value="SWIRM"/>
    <property type="match status" value="1"/>
</dbReference>
<dbReference type="FunFam" id="1.10.10.60:FF:000014">
    <property type="entry name" value="SWI/SNF complex subunit SMARCC2 isoform C"/>
    <property type="match status" value="1"/>
</dbReference>
<dbReference type="Gene3D" id="1.10.10.60">
    <property type="entry name" value="Homeodomain-like"/>
    <property type="match status" value="1"/>
</dbReference>
<feature type="compositionally biased region" description="Polar residues" evidence="5">
    <location>
        <begin position="327"/>
        <end position="336"/>
    </location>
</feature>
<dbReference type="AlphaFoldDB" id="A0A163K8R6"/>
<reference evidence="10" key="1">
    <citation type="submission" date="2016-04" db="EMBL/GenBank/DDBJ databases">
        <authorList>
            <person name="Evans L.H."/>
            <person name="Alamgir A."/>
            <person name="Owens N."/>
            <person name="Weber N.D."/>
            <person name="Virtaneva K."/>
            <person name="Barbian K."/>
            <person name="Babar A."/>
            <person name="Rosenke K."/>
        </authorList>
    </citation>
    <scope>NUCLEOTIDE SEQUENCE [LARGE SCALE GENOMIC DNA]</scope>
    <source>
        <strain evidence="10">CBS 101.48</strain>
    </source>
</reference>
<keyword evidence="2" id="KW-0238">DNA-binding</keyword>
<keyword evidence="1" id="KW-0805">Transcription regulation</keyword>
<dbReference type="SUPFAM" id="SSF46689">
    <property type="entry name" value="Homeodomain-like"/>
    <property type="match status" value="2"/>
</dbReference>
<dbReference type="CDD" id="cd00167">
    <property type="entry name" value="SANT"/>
    <property type="match status" value="1"/>
</dbReference>
<dbReference type="GO" id="GO:0016514">
    <property type="term" value="C:SWI/SNF complex"/>
    <property type="evidence" value="ECO:0007669"/>
    <property type="project" value="TreeGrafter"/>
</dbReference>
<dbReference type="InterPro" id="IPR001005">
    <property type="entry name" value="SANT/Myb"/>
</dbReference>
<gene>
    <name evidence="10" type="primary">ABSGL_12069.1 scaffold 12487</name>
</gene>
<dbReference type="OMA" id="TIDMPDP"/>
<dbReference type="InterPro" id="IPR007526">
    <property type="entry name" value="SWIRM"/>
</dbReference>
<dbReference type="Gene3D" id="1.10.10.10">
    <property type="entry name" value="Winged helix-like DNA-binding domain superfamily/Winged helix DNA-binding domain"/>
    <property type="match status" value="1"/>
</dbReference>
<evidence type="ECO:0000256" key="5">
    <source>
        <dbReference type="SAM" id="MobiDB-lite"/>
    </source>
</evidence>
<name>A0A163K8R6_ABSGL</name>